<reference evidence="3" key="1">
    <citation type="submission" date="2019-06" db="EMBL/GenBank/DDBJ databases">
        <title>Alistipes onderdonkii subsp. vulgaris subsp. nov., Alistipes dispar sp. nov. and Alistipes communis sp. nov., isolated from human faeces, and creation of Alistipes onderdonkii subsp. onderdonkii subsp. nov.</title>
        <authorList>
            <person name="Sakamoto M."/>
            <person name="Ikeyama N."/>
            <person name="Ogata Y."/>
            <person name="Suda W."/>
            <person name="Iino T."/>
            <person name="Hattori M."/>
            <person name="Ohkuma M."/>
        </authorList>
    </citation>
    <scope>NUCLEOTIDE SEQUENCE [LARGE SCALE GENOMIC DNA]</scope>
    <source>
        <strain evidence="3">5CPEGH6</strain>
    </source>
</reference>
<dbReference type="Proteomes" id="UP000319374">
    <property type="component" value="Chromosome"/>
</dbReference>
<evidence type="ECO:0000313" key="2">
    <source>
        <dbReference type="EMBL" id="BBL05825.1"/>
    </source>
</evidence>
<dbReference type="AlphaFoldDB" id="A0A4Y1WYI3"/>
<accession>A0A4Y1WYI3</accession>
<gene>
    <name evidence="2" type="ORF">A5CPEGH6_04630</name>
</gene>
<feature type="region of interest" description="Disordered" evidence="1">
    <location>
        <begin position="54"/>
        <end position="105"/>
    </location>
</feature>
<dbReference type="KEGG" id="ada:A5CPEGH6_04630"/>
<feature type="region of interest" description="Disordered" evidence="1">
    <location>
        <begin position="1"/>
        <end position="31"/>
    </location>
</feature>
<protein>
    <submittedName>
        <fullName evidence="2">Uncharacterized protein</fullName>
    </submittedName>
</protein>
<keyword evidence="3" id="KW-1185">Reference proteome</keyword>
<evidence type="ECO:0000313" key="3">
    <source>
        <dbReference type="Proteomes" id="UP000319374"/>
    </source>
</evidence>
<proteinExistence type="predicted"/>
<sequence>MRHAYTAGPGEVVRDIAPGGRNTGGAPANSAWHTAQSGYEAAAARPRNAMRRASCPACRSSDDPEPVNRSRAGCPAVRSRPYTGNPSGRAARTAKPYTHHDPLRKRPEAGVFSFSRAILVLSLQKPKPECFT</sequence>
<name>A0A4Y1WYI3_9BACT</name>
<dbReference type="EMBL" id="AP019736">
    <property type="protein sequence ID" value="BBL05825.1"/>
    <property type="molecule type" value="Genomic_DNA"/>
</dbReference>
<organism evidence="2 3">
    <name type="scientific">Alistipes dispar</name>
    <dbReference type="NCBI Taxonomy" id="2585119"/>
    <lineage>
        <taxon>Bacteria</taxon>
        <taxon>Pseudomonadati</taxon>
        <taxon>Bacteroidota</taxon>
        <taxon>Bacteroidia</taxon>
        <taxon>Bacteroidales</taxon>
        <taxon>Rikenellaceae</taxon>
        <taxon>Alistipes</taxon>
    </lineage>
</organism>
<evidence type="ECO:0000256" key="1">
    <source>
        <dbReference type="SAM" id="MobiDB-lite"/>
    </source>
</evidence>